<dbReference type="SUPFAM" id="SSF52540">
    <property type="entry name" value="P-loop containing nucleoside triphosphate hydrolases"/>
    <property type="match status" value="1"/>
</dbReference>
<dbReference type="GO" id="GO:0016887">
    <property type="term" value="F:ATP hydrolysis activity"/>
    <property type="evidence" value="ECO:0007669"/>
    <property type="project" value="InterPro"/>
</dbReference>
<evidence type="ECO:0000259" key="6">
    <source>
        <dbReference type="PROSITE" id="PS50929"/>
    </source>
</evidence>
<evidence type="ECO:0000256" key="1">
    <source>
        <dbReference type="ARBA" id="ARBA00004651"/>
    </source>
</evidence>
<dbReference type="GO" id="GO:0005524">
    <property type="term" value="F:ATP binding"/>
    <property type="evidence" value="ECO:0007669"/>
    <property type="project" value="InterPro"/>
</dbReference>
<evidence type="ECO:0000256" key="2">
    <source>
        <dbReference type="ARBA" id="ARBA00022692"/>
    </source>
</evidence>
<name>A0A0G0H0H8_9BACT</name>
<dbReference type="PROSITE" id="PS50929">
    <property type="entry name" value="ABC_TM1F"/>
    <property type="match status" value="1"/>
</dbReference>
<dbReference type="Proteomes" id="UP000034471">
    <property type="component" value="Unassembled WGS sequence"/>
</dbReference>
<keyword evidence="2 5" id="KW-0812">Transmembrane</keyword>
<feature type="non-terminal residue" evidence="7">
    <location>
        <position position="454"/>
    </location>
</feature>
<feature type="transmembrane region" description="Helical" evidence="5">
    <location>
        <begin position="215"/>
        <end position="238"/>
    </location>
</feature>
<keyword evidence="3 5" id="KW-1133">Transmembrane helix</keyword>
<proteinExistence type="predicted"/>
<dbReference type="SUPFAM" id="SSF90123">
    <property type="entry name" value="ABC transporter transmembrane region"/>
    <property type="match status" value="1"/>
</dbReference>
<dbReference type="Pfam" id="PF00664">
    <property type="entry name" value="ABC_membrane"/>
    <property type="match status" value="1"/>
</dbReference>
<feature type="transmembrane region" description="Helical" evidence="5">
    <location>
        <begin position="107"/>
        <end position="129"/>
    </location>
</feature>
<feature type="domain" description="ABC transmembrane type-1" evidence="6">
    <location>
        <begin position="1"/>
        <end position="279"/>
    </location>
</feature>
<dbReference type="PANTHER" id="PTHR24221:SF654">
    <property type="entry name" value="ATP-BINDING CASSETTE SUB-FAMILY B MEMBER 6"/>
    <property type="match status" value="1"/>
</dbReference>
<dbReference type="STRING" id="1618481.US54_C0056G0006"/>
<dbReference type="PANTHER" id="PTHR24221">
    <property type="entry name" value="ATP-BINDING CASSETTE SUB-FAMILY B"/>
    <property type="match status" value="1"/>
</dbReference>
<organism evidence="7 8">
    <name type="scientific">Candidatus Roizmanbacteria bacterium GW2011_GWA2_37_7</name>
    <dbReference type="NCBI Taxonomy" id="1618481"/>
    <lineage>
        <taxon>Bacteria</taxon>
        <taxon>Candidatus Roizmaniibacteriota</taxon>
    </lineage>
</organism>
<comment type="subcellular location">
    <subcellularLocation>
        <location evidence="1">Cell membrane</location>
        <topology evidence="1">Multi-pass membrane protein</topology>
    </subcellularLocation>
</comment>
<dbReference type="Gene3D" id="3.40.50.300">
    <property type="entry name" value="P-loop containing nucleotide triphosphate hydrolases"/>
    <property type="match status" value="1"/>
</dbReference>
<evidence type="ECO:0000313" key="7">
    <source>
        <dbReference type="EMBL" id="KKQ36743.1"/>
    </source>
</evidence>
<feature type="transmembrane region" description="Helical" evidence="5">
    <location>
        <begin position="135"/>
        <end position="155"/>
    </location>
</feature>
<dbReference type="EMBL" id="LBTJ01000056">
    <property type="protein sequence ID" value="KKQ36743.1"/>
    <property type="molecule type" value="Genomic_DNA"/>
</dbReference>
<dbReference type="CDD" id="cd07346">
    <property type="entry name" value="ABC_6TM_exporters"/>
    <property type="match status" value="1"/>
</dbReference>
<evidence type="ECO:0000256" key="5">
    <source>
        <dbReference type="SAM" id="Phobius"/>
    </source>
</evidence>
<dbReference type="InterPro" id="IPR039421">
    <property type="entry name" value="Type_1_exporter"/>
</dbReference>
<evidence type="ECO:0000256" key="4">
    <source>
        <dbReference type="ARBA" id="ARBA00023136"/>
    </source>
</evidence>
<dbReference type="GO" id="GO:0005886">
    <property type="term" value="C:plasma membrane"/>
    <property type="evidence" value="ECO:0007669"/>
    <property type="project" value="UniProtKB-SubCell"/>
</dbReference>
<keyword evidence="4 5" id="KW-0472">Membrane</keyword>
<dbReference type="InterPro" id="IPR011527">
    <property type="entry name" value="ABC1_TM_dom"/>
</dbReference>
<evidence type="ECO:0000256" key="3">
    <source>
        <dbReference type="ARBA" id="ARBA00022989"/>
    </source>
</evidence>
<gene>
    <name evidence="7" type="ORF">US54_C0056G0006</name>
</gene>
<dbReference type="Gene3D" id="1.20.1560.10">
    <property type="entry name" value="ABC transporter type 1, transmembrane domain"/>
    <property type="match status" value="1"/>
</dbReference>
<sequence length="454" mass="51517">MTALELVSPYILKLIVDQIEIQIKTGNGNIQTLYSLIALMFGTSILAITFEAVNQRIGDYTTARMGKFLTENFYQKIFTLPQKYFDSQISGTIINLLGRGIVSLQDFLGAATNFIVPAFIRSIFIFIVLGFYSPLVAFLSFLAFPFYIYVSHISTKKWAERQIKKNEIEDTTRGRIQEVISNIRLVKSFNTQKTEWKLVSEKMGESVKIYDRQSFLYQVLNFVRNFGLEIGVVVVMVVVFRNTFIGIFSIGEMVLILQYLNQIRRPLFAMSFILERIKQAEAGSKSYFDVLALESTETMPQKVRKPAFDHPSISFSHVSFEYQGSERVLKDITFELPKNETVALVGHSGAGKTTLINLILKFYDPTGGTISMNGKEYPKLSHQDVRSHISLVFQEHELFSTTIFDNVAYGKPNATESEVKQALKQANAYEFVMKFPTKLQEKIGELGVRLSGGQ</sequence>
<evidence type="ECO:0000313" key="8">
    <source>
        <dbReference type="Proteomes" id="UP000034471"/>
    </source>
</evidence>
<dbReference type="InterPro" id="IPR003439">
    <property type="entry name" value="ABC_transporter-like_ATP-bd"/>
</dbReference>
<feature type="transmembrane region" description="Helical" evidence="5">
    <location>
        <begin position="33"/>
        <end position="53"/>
    </location>
</feature>
<dbReference type="InterPro" id="IPR027417">
    <property type="entry name" value="P-loop_NTPase"/>
</dbReference>
<dbReference type="Pfam" id="PF00005">
    <property type="entry name" value="ABC_tran"/>
    <property type="match status" value="1"/>
</dbReference>
<dbReference type="GO" id="GO:0140359">
    <property type="term" value="F:ABC-type transporter activity"/>
    <property type="evidence" value="ECO:0007669"/>
    <property type="project" value="InterPro"/>
</dbReference>
<reference evidence="7 8" key="1">
    <citation type="journal article" date="2015" name="Nature">
        <title>rRNA introns, odd ribosomes, and small enigmatic genomes across a large radiation of phyla.</title>
        <authorList>
            <person name="Brown C.T."/>
            <person name="Hug L.A."/>
            <person name="Thomas B.C."/>
            <person name="Sharon I."/>
            <person name="Castelle C.J."/>
            <person name="Singh A."/>
            <person name="Wilkins M.J."/>
            <person name="Williams K.H."/>
            <person name="Banfield J.F."/>
        </authorList>
    </citation>
    <scope>NUCLEOTIDE SEQUENCE [LARGE SCALE GENOMIC DNA]</scope>
</reference>
<dbReference type="AlphaFoldDB" id="A0A0G0H0H8"/>
<protein>
    <submittedName>
        <fullName evidence="7">ABC superfamily ATP binding cassette transporter</fullName>
    </submittedName>
</protein>
<dbReference type="InterPro" id="IPR036640">
    <property type="entry name" value="ABC1_TM_sf"/>
</dbReference>
<accession>A0A0G0H0H8</accession>
<comment type="caution">
    <text evidence="7">The sequence shown here is derived from an EMBL/GenBank/DDBJ whole genome shotgun (WGS) entry which is preliminary data.</text>
</comment>